<keyword evidence="2" id="KW-1185">Reference proteome</keyword>
<protein>
    <submittedName>
        <fullName evidence="1">Uncharacterized protein</fullName>
    </submittedName>
</protein>
<reference evidence="1 2" key="1">
    <citation type="journal article" date="2022" name="New Phytol.">
        <title>Ecological generalism drives hyperdiversity of secondary metabolite gene clusters in xylarialean endophytes.</title>
        <authorList>
            <person name="Franco M.E.E."/>
            <person name="Wisecaver J.H."/>
            <person name="Arnold A.E."/>
            <person name="Ju Y.M."/>
            <person name="Slot J.C."/>
            <person name="Ahrendt S."/>
            <person name="Moore L.P."/>
            <person name="Eastman K.E."/>
            <person name="Scott K."/>
            <person name="Konkel Z."/>
            <person name="Mondo S.J."/>
            <person name="Kuo A."/>
            <person name="Hayes R.D."/>
            <person name="Haridas S."/>
            <person name="Andreopoulos B."/>
            <person name="Riley R."/>
            <person name="LaButti K."/>
            <person name="Pangilinan J."/>
            <person name="Lipzen A."/>
            <person name="Amirebrahimi M."/>
            <person name="Yan J."/>
            <person name="Adam C."/>
            <person name="Keymanesh K."/>
            <person name="Ng V."/>
            <person name="Louie K."/>
            <person name="Northen T."/>
            <person name="Drula E."/>
            <person name="Henrissat B."/>
            <person name="Hsieh H.M."/>
            <person name="Youens-Clark K."/>
            <person name="Lutzoni F."/>
            <person name="Miadlikowska J."/>
            <person name="Eastwood D.C."/>
            <person name="Hamelin R.C."/>
            <person name="Grigoriev I.V."/>
            <person name="U'Ren J.M."/>
        </authorList>
    </citation>
    <scope>NUCLEOTIDE SEQUENCE [LARGE SCALE GENOMIC DNA]</scope>
    <source>
        <strain evidence="1 2">CBS 119005</strain>
    </source>
</reference>
<evidence type="ECO:0000313" key="2">
    <source>
        <dbReference type="Proteomes" id="UP001497700"/>
    </source>
</evidence>
<organism evidence="1 2">
    <name type="scientific">Hypoxylon rubiginosum</name>
    <dbReference type="NCBI Taxonomy" id="110542"/>
    <lineage>
        <taxon>Eukaryota</taxon>
        <taxon>Fungi</taxon>
        <taxon>Dikarya</taxon>
        <taxon>Ascomycota</taxon>
        <taxon>Pezizomycotina</taxon>
        <taxon>Sordariomycetes</taxon>
        <taxon>Xylariomycetidae</taxon>
        <taxon>Xylariales</taxon>
        <taxon>Hypoxylaceae</taxon>
        <taxon>Hypoxylon</taxon>
    </lineage>
</organism>
<sequence>MASSSLEYCSSEQPIDFSLPGNDELSELSLRPGSTQGIRGEQLENPIIQEVQGSPVDGFLSSQSTQLTNFSFPNHHLPLSSGIYGGLPCGNFVQYPQYASFGSPSDWPKELESAQGLALPHLNTQFLPGAFTQPAYTQSMVHGSSESQNKANQWPGPFQTPSMSLLSGNPQVSTYTPHPSTMATKLGYSRSKPAYSCLECHLSKKSCPGAPGIICQRCSKGHAKTVPRGPSMELFRLPAVLIFHISHTHNLLVSLRQQVDEISFQDPSKKLEHLFDGSMVCVIDDSQGYYNEYSLSGVPVTIRRLATTSTAKTVAGDDEVIPALNSTQMNYFIEERCPWQLISALPSNDQQIIKQAWKCAYWLGVLFNWNANEIYCDKFSTLGIRKPAGLKNLVLELMYSIVYLVQELMQTLLENVVMSLQSGGDRLYDPWTTSYALLIVYYTIKRSRVLKWDAKDLRALKTFLGGLHSSAEGALRALEQYRWKAAVRCCGQRSEYQKVFDQLLDQTKSPKSTVAFSFEQVPEFCSGFTLSTMYRSTYTEILVAEVGFLTDDDLLYGRTSRHNQSTTTNSAGSLSEFLAEFDNNWKASTSTRIPEPDLDYQEHLSMSTAQPTTTESVVPPETTLGFDVLQSHIGLMDDASDMFDEAMYDSENLLVDPGGWEWLEEMDWLNDLSGLTGR</sequence>
<proteinExistence type="predicted"/>
<comment type="caution">
    <text evidence="1">The sequence shown here is derived from an EMBL/GenBank/DDBJ whole genome shotgun (WGS) entry which is preliminary data.</text>
</comment>
<dbReference type="EMBL" id="MU393518">
    <property type="protein sequence ID" value="KAI4862793.1"/>
    <property type="molecule type" value="Genomic_DNA"/>
</dbReference>
<accession>A0ACB9YTX7</accession>
<evidence type="ECO:0000313" key="1">
    <source>
        <dbReference type="EMBL" id="KAI4862793.1"/>
    </source>
</evidence>
<dbReference type="Proteomes" id="UP001497700">
    <property type="component" value="Unassembled WGS sequence"/>
</dbReference>
<name>A0ACB9YTX7_9PEZI</name>
<gene>
    <name evidence="1" type="ORF">F4820DRAFT_472085</name>
</gene>